<evidence type="ECO:0000313" key="8">
    <source>
        <dbReference type="Proteomes" id="UP000825729"/>
    </source>
</evidence>
<dbReference type="PANTHER" id="PTHR33124:SF51">
    <property type="entry name" value="BHLH DOMAIN-CONTAINING PROTEIN"/>
    <property type="match status" value="1"/>
</dbReference>
<dbReference type="InterPro" id="IPR044660">
    <property type="entry name" value="IBH1-like"/>
</dbReference>
<accession>A0AAV7EIE8</accession>
<sequence>MSVDTVPAGKGGPTMEKPPQTKWRTPAQEKIYGQKLLEAIRTARDASQPSRPCPSRAIKDAADSALAHAAWGQSRWSRAILSRQWRKRKLLLKMGGKIRRSAAAAARRRTEKSVPFPTVVVPPGEKEEKFRERLMVLSRLVPGCRKLSTPTLLEEAADYVAALQMQVKAMRLLADRLSAAALTQDQS</sequence>
<dbReference type="Pfam" id="PF26576">
    <property type="entry name" value="IBH1_N"/>
    <property type="match status" value="1"/>
</dbReference>
<comment type="caution">
    <text evidence="7">The sequence shown here is derived from an EMBL/GenBank/DDBJ whole genome shotgun (WGS) entry which is preliminary data.</text>
</comment>
<feature type="region of interest" description="Disordered" evidence="5">
    <location>
        <begin position="1"/>
        <end position="26"/>
    </location>
</feature>
<organism evidence="7 8">
    <name type="scientific">Aristolochia fimbriata</name>
    <name type="common">White veined hardy Dutchman's pipe vine</name>
    <dbReference type="NCBI Taxonomy" id="158543"/>
    <lineage>
        <taxon>Eukaryota</taxon>
        <taxon>Viridiplantae</taxon>
        <taxon>Streptophyta</taxon>
        <taxon>Embryophyta</taxon>
        <taxon>Tracheophyta</taxon>
        <taxon>Spermatophyta</taxon>
        <taxon>Magnoliopsida</taxon>
        <taxon>Magnoliidae</taxon>
        <taxon>Piperales</taxon>
        <taxon>Aristolochiaceae</taxon>
        <taxon>Aristolochia</taxon>
    </lineage>
</organism>
<evidence type="ECO:0000256" key="3">
    <source>
        <dbReference type="ARBA" id="ARBA00023163"/>
    </source>
</evidence>
<dbReference type="InterPro" id="IPR059002">
    <property type="entry name" value="IBH1_N"/>
</dbReference>
<evidence type="ECO:0000256" key="5">
    <source>
        <dbReference type="SAM" id="MobiDB-lite"/>
    </source>
</evidence>
<dbReference type="EMBL" id="JAINDJ010000005">
    <property type="protein sequence ID" value="KAG9447496.1"/>
    <property type="molecule type" value="Genomic_DNA"/>
</dbReference>
<dbReference type="GO" id="GO:0046983">
    <property type="term" value="F:protein dimerization activity"/>
    <property type="evidence" value="ECO:0007669"/>
    <property type="project" value="InterPro"/>
</dbReference>
<dbReference type="CDD" id="cd11444">
    <property type="entry name" value="bHLH_AtIBH1_like"/>
    <property type="match status" value="1"/>
</dbReference>
<comment type="subcellular location">
    <subcellularLocation>
        <location evidence="1">Nucleus</location>
    </subcellularLocation>
</comment>
<dbReference type="PANTHER" id="PTHR33124">
    <property type="entry name" value="TRANSCRIPTION FACTOR IBH1-LIKE 1"/>
    <property type="match status" value="1"/>
</dbReference>
<keyword evidence="4" id="KW-0539">Nucleus</keyword>
<evidence type="ECO:0000259" key="6">
    <source>
        <dbReference type="PROSITE" id="PS50888"/>
    </source>
</evidence>
<dbReference type="PROSITE" id="PS50888">
    <property type="entry name" value="BHLH"/>
    <property type="match status" value="1"/>
</dbReference>
<dbReference type="InterPro" id="IPR011598">
    <property type="entry name" value="bHLH_dom"/>
</dbReference>
<dbReference type="InterPro" id="IPR044549">
    <property type="entry name" value="bHLH_AtIBH1-like"/>
</dbReference>
<keyword evidence="8" id="KW-1185">Reference proteome</keyword>
<feature type="domain" description="BHLH" evidence="6">
    <location>
        <begin position="114"/>
        <end position="163"/>
    </location>
</feature>
<dbReference type="GO" id="GO:0005634">
    <property type="term" value="C:nucleus"/>
    <property type="evidence" value="ECO:0007669"/>
    <property type="project" value="UniProtKB-SubCell"/>
</dbReference>
<evidence type="ECO:0000256" key="2">
    <source>
        <dbReference type="ARBA" id="ARBA00023015"/>
    </source>
</evidence>
<dbReference type="SUPFAM" id="SSF47459">
    <property type="entry name" value="HLH, helix-loop-helix DNA-binding domain"/>
    <property type="match status" value="1"/>
</dbReference>
<dbReference type="GO" id="GO:0000976">
    <property type="term" value="F:transcription cis-regulatory region binding"/>
    <property type="evidence" value="ECO:0007669"/>
    <property type="project" value="UniProtKB-ARBA"/>
</dbReference>
<reference evidence="7 8" key="1">
    <citation type="submission" date="2021-07" db="EMBL/GenBank/DDBJ databases">
        <title>The Aristolochia fimbriata genome: insights into angiosperm evolution, floral development and chemical biosynthesis.</title>
        <authorList>
            <person name="Jiao Y."/>
        </authorList>
    </citation>
    <scope>NUCLEOTIDE SEQUENCE [LARGE SCALE GENOMIC DNA]</scope>
    <source>
        <strain evidence="7">IBCAS-2021</strain>
        <tissue evidence="7">Leaf</tissue>
    </source>
</reference>
<dbReference type="AlphaFoldDB" id="A0AAV7EIE8"/>
<keyword evidence="2" id="KW-0805">Transcription regulation</keyword>
<keyword evidence="3" id="KW-0804">Transcription</keyword>
<dbReference type="Proteomes" id="UP000825729">
    <property type="component" value="Unassembled WGS sequence"/>
</dbReference>
<evidence type="ECO:0000256" key="1">
    <source>
        <dbReference type="ARBA" id="ARBA00004123"/>
    </source>
</evidence>
<protein>
    <recommendedName>
        <fullName evidence="6">BHLH domain-containing protein</fullName>
    </recommendedName>
</protein>
<evidence type="ECO:0000313" key="7">
    <source>
        <dbReference type="EMBL" id="KAG9447496.1"/>
    </source>
</evidence>
<proteinExistence type="predicted"/>
<name>A0AAV7EIE8_ARIFI</name>
<gene>
    <name evidence="7" type="ORF">H6P81_013624</name>
</gene>
<evidence type="ECO:0000256" key="4">
    <source>
        <dbReference type="ARBA" id="ARBA00023242"/>
    </source>
</evidence>
<dbReference type="GO" id="GO:0006355">
    <property type="term" value="P:regulation of DNA-templated transcription"/>
    <property type="evidence" value="ECO:0007669"/>
    <property type="project" value="InterPro"/>
</dbReference>
<dbReference type="InterPro" id="IPR036638">
    <property type="entry name" value="HLH_DNA-bd_sf"/>
</dbReference>